<evidence type="ECO:0000313" key="2">
    <source>
        <dbReference type="EMBL" id="CAF1907097.1"/>
    </source>
</evidence>
<dbReference type="Proteomes" id="UP000028999">
    <property type="component" value="Unassembled WGS sequence"/>
</dbReference>
<dbReference type="Gramene" id="CDY42993">
    <property type="protein sequence ID" value="CDY42993"/>
    <property type="gene ID" value="GSBRNA2T00075782001"/>
</dbReference>
<dbReference type="EMBL" id="HG994366">
    <property type="protein sequence ID" value="CAF1907097.1"/>
    <property type="molecule type" value="Genomic_DNA"/>
</dbReference>
<name>A0A078I1N7_BRANA</name>
<accession>A0A078I1N7</accession>
<dbReference type="PaxDb" id="3708-A0A078I1N7"/>
<sequence>MSFLKQCQCLLLPNCLGRKNPISSPSTDLFCGALRMSLVLRFRRHLSIRSPLVSHIGDRRSFGKPASQSNEEEEMDHRKLPTDYDPAT</sequence>
<proteinExistence type="predicted"/>
<dbReference type="EMBL" id="LK032541">
    <property type="protein sequence ID" value="CDY42993.1"/>
    <property type="molecule type" value="Genomic_DNA"/>
</dbReference>
<reference evidence="2" key="3">
    <citation type="submission" date="2021-01" db="EMBL/GenBank/DDBJ databases">
        <authorList>
            <consortium name="Genoscope - CEA"/>
            <person name="William W."/>
        </authorList>
    </citation>
    <scope>NUCLEOTIDE SEQUENCE</scope>
</reference>
<gene>
    <name evidence="3" type="primary">BnaC02g19670D</name>
    <name evidence="2" type="ORF">DARMORV10_C02P27330.1</name>
    <name evidence="3" type="ORF">GSBRNA2T00075782001</name>
</gene>
<protein>
    <submittedName>
        <fullName evidence="2">(rape) hypothetical protein</fullName>
    </submittedName>
    <submittedName>
        <fullName evidence="3">BnaC02g19670D protein</fullName>
    </submittedName>
</protein>
<dbReference type="STRING" id="3708.A0A078I1N7"/>
<dbReference type="SMR" id="A0A078I1N7"/>
<feature type="region of interest" description="Disordered" evidence="1">
    <location>
        <begin position="56"/>
        <end position="88"/>
    </location>
</feature>
<evidence type="ECO:0000313" key="4">
    <source>
        <dbReference type="Proteomes" id="UP000028999"/>
    </source>
</evidence>
<evidence type="ECO:0000256" key="1">
    <source>
        <dbReference type="SAM" id="MobiDB-lite"/>
    </source>
</evidence>
<dbReference type="AlphaFoldDB" id="A0A078I1N7"/>
<keyword evidence="4" id="KW-1185">Reference proteome</keyword>
<organism evidence="3 4">
    <name type="scientific">Brassica napus</name>
    <name type="common">Rape</name>
    <dbReference type="NCBI Taxonomy" id="3708"/>
    <lineage>
        <taxon>Eukaryota</taxon>
        <taxon>Viridiplantae</taxon>
        <taxon>Streptophyta</taxon>
        <taxon>Embryophyta</taxon>
        <taxon>Tracheophyta</taxon>
        <taxon>Spermatophyta</taxon>
        <taxon>Magnoliopsida</taxon>
        <taxon>eudicotyledons</taxon>
        <taxon>Gunneridae</taxon>
        <taxon>Pentapetalae</taxon>
        <taxon>rosids</taxon>
        <taxon>malvids</taxon>
        <taxon>Brassicales</taxon>
        <taxon>Brassicaceae</taxon>
        <taxon>Brassiceae</taxon>
        <taxon>Brassica</taxon>
    </lineage>
</organism>
<reference evidence="3" key="2">
    <citation type="submission" date="2014-06" db="EMBL/GenBank/DDBJ databases">
        <authorList>
            <person name="Genoscope - CEA"/>
        </authorList>
    </citation>
    <scope>NUCLEOTIDE SEQUENCE</scope>
</reference>
<reference evidence="3 4" key="1">
    <citation type="journal article" date="2014" name="Science">
        <title>Plant genetics. Early allopolyploid evolution in the post-Neolithic Brassica napus oilseed genome.</title>
        <authorList>
            <person name="Chalhoub B."/>
            <person name="Denoeud F."/>
            <person name="Liu S."/>
            <person name="Parkin I.A."/>
            <person name="Tang H."/>
            <person name="Wang X."/>
            <person name="Chiquet J."/>
            <person name="Belcram H."/>
            <person name="Tong C."/>
            <person name="Samans B."/>
            <person name="Correa M."/>
            <person name="Da Silva C."/>
            <person name="Just J."/>
            <person name="Falentin C."/>
            <person name="Koh C.S."/>
            <person name="Le Clainche I."/>
            <person name="Bernard M."/>
            <person name="Bento P."/>
            <person name="Noel B."/>
            <person name="Labadie K."/>
            <person name="Alberti A."/>
            <person name="Charles M."/>
            <person name="Arnaud D."/>
            <person name="Guo H."/>
            <person name="Daviaud C."/>
            <person name="Alamery S."/>
            <person name="Jabbari K."/>
            <person name="Zhao M."/>
            <person name="Edger P.P."/>
            <person name="Chelaifa H."/>
            <person name="Tack D."/>
            <person name="Lassalle G."/>
            <person name="Mestiri I."/>
            <person name="Schnel N."/>
            <person name="Le Paslier M.C."/>
            <person name="Fan G."/>
            <person name="Renault V."/>
            <person name="Bayer P.E."/>
            <person name="Golicz A.A."/>
            <person name="Manoli S."/>
            <person name="Lee T.H."/>
            <person name="Thi V.H."/>
            <person name="Chalabi S."/>
            <person name="Hu Q."/>
            <person name="Fan C."/>
            <person name="Tollenaere R."/>
            <person name="Lu Y."/>
            <person name="Battail C."/>
            <person name="Shen J."/>
            <person name="Sidebottom C.H."/>
            <person name="Wang X."/>
            <person name="Canaguier A."/>
            <person name="Chauveau A."/>
            <person name="Berard A."/>
            <person name="Deniot G."/>
            <person name="Guan M."/>
            <person name="Liu Z."/>
            <person name="Sun F."/>
            <person name="Lim Y.P."/>
            <person name="Lyons E."/>
            <person name="Town C.D."/>
            <person name="Bancroft I."/>
            <person name="Wang X."/>
            <person name="Meng J."/>
            <person name="Ma J."/>
            <person name="Pires J.C."/>
            <person name="King G.J."/>
            <person name="Brunel D."/>
            <person name="Delourme R."/>
            <person name="Renard M."/>
            <person name="Aury J.M."/>
            <person name="Adams K.L."/>
            <person name="Batley J."/>
            <person name="Snowdon R.J."/>
            <person name="Tost J."/>
            <person name="Edwards D."/>
            <person name="Zhou Y."/>
            <person name="Hua W."/>
            <person name="Sharpe A.G."/>
            <person name="Paterson A.H."/>
            <person name="Guan C."/>
            <person name="Wincker P."/>
        </authorList>
    </citation>
    <scope>NUCLEOTIDE SEQUENCE [LARGE SCALE GENOMIC DNA]</scope>
    <source>
        <strain evidence="4">cv. Darmor-bzh</strain>
    </source>
</reference>
<evidence type="ECO:0000313" key="3">
    <source>
        <dbReference type="EMBL" id="CDY42993.1"/>
    </source>
</evidence>
<dbReference type="Proteomes" id="UP001295469">
    <property type="component" value="Chromosome C02"/>
</dbReference>